<dbReference type="AlphaFoldDB" id="A0A699ZND1"/>
<organism evidence="1 2">
    <name type="scientific">Haematococcus lacustris</name>
    <name type="common">Green alga</name>
    <name type="synonym">Haematococcus pluvialis</name>
    <dbReference type="NCBI Taxonomy" id="44745"/>
    <lineage>
        <taxon>Eukaryota</taxon>
        <taxon>Viridiplantae</taxon>
        <taxon>Chlorophyta</taxon>
        <taxon>core chlorophytes</taxon>
        <taxon>Chlorophyceae</taxon>
        <taxon>CS clade</taxon>
        <taxon>Chlamydomonadales</taxon>
        <taxon>Haematococcaceae</taxon>
        <taxon>Haematococcus</taxon>
    </lineage>
</organism>
<reference evidence="1 2" key="1">
    <citation type="submission" date="2020-02" db="EMBL/GenBank/DDBJ databases">
        <title>Draft genome sequence of Haematococcus lacustris strain NIES-144.</title>
        <authorList>
            <person name="Morimoto D."/>
            <person name="Nakagawa S."/>
            <person name="Yoshida T."/>
            <person name="Sawayama S."/>
        </authorList>
    </citation>
    <scope>NUCLEOTIDE SEQUENCE [LARGE SCALE GENOMIC DNA]</scope>
    <source>
        <strain evidence="1 2">NIES-144</strain>
    </source>
</reference>
<comment type="caution">
    <text evidence="1">The sequence shown here is derived from an EMBL/GenBank/DDBJ whole genome shotgun (WGS) entry which is preliminary data.</text>
</comment>
<protein>
    <submittedName>
        <fullName evidence="1">Uncharacterized protein</fullName>
    </submittedName>
</protein>
<evidence type="ECO:0000313" key="1">
    <source>
        <dbReference type="EMBL" id="GFH24337.1"/>
    </source>
</evidence>
<sequence length="41" mass="4597">METAPWPFRAVKARYDSIKARLAPFLKQTCGFKDAQQGLVG</sequence>
<accession>A0A699ZND1</accession>
<name>A0A699ZND1_HAELA</name>
<dbReference type="EMBL" id="BLLF01002507">
    <property type="protein sequence ID" value="GFH24337.1"/>
    <property type="molecule type" value="Genomic_DNA"/>
</dbReference>
<keyword evidence="2" id="KW-1185">Reference proteome</keyword>
<proteinExistence type="predicted"/>
<evidence type="ECO:0000313" key="2">
    <source>
        <dbReference type="Proteomes" id="UP000485058"/>
    </source>
</evidence>
<dbReference type="Proteomes" id="UP000485058">
    <property type="component" value="Unassembled WGS sequence"/>
</dbReference>
<gene>
    <name evidence="1" type="ORF">HaLaN_22112</name>
</gene>